<feature type="transmembrane region" description="Helical" evidence="1">
    <location>
        <begin position="106"/>
        <end position="125"/>
    </location>
</feature>
<evidence type="ECO:0000256" key="1">
    <source>
        <dbReference type="SAM" id="Phobius"/>
    </source>
</evidence>
<dbReference type="EMBL" id="FNTX01000001">
    <property type="protein sequence ID" value="SEE20924.1"/>
    <property type="molecule type" value="Genomic_DNA"/>
</dbReference>
<feature type="transmembrane region" description="Helical" evidence="1">
    <location>
        <begin position="276"/>
        <end position="297"/>
    </location>
</feature>
<feature type="transmembrane region" description="Helical" evidence="1">
    <location>
        <begin position="79"/>
        <end position="99"/>
    </location>
</feature>
<name>A0A1H5GZI6_9MICO</name>
<dbReference type="AlphaFoldDB" id="A0A1H5GZI6"/>
<keyword evidence="1" id="KW-0472">Membrane</keyword>
<dbReference type="RefSeq" id="WP_139177688.1">
    <property type="nucleotide sequence ID" value="NZ_FNTX01000001.1"/>
</dbReference>
<keyword evidence="1" id="KW-0812">Transmembrane</keyword>
<dbReference type="OrthoDB" id="5147606at2"/>
<feature type="transmembrane region" description="Helical" evidence="1">
    <location>
        <begin position="46"/>
        <end position="64"/>
    </location>
</feature>
<dbReference type="Proteomes" id="UP000199220">
    <property type="component" value="Unassembled WGS sequence"/>
</dbReference>
<protein>
    <submittedName>
        <fullName evidence="2">Uncharacterized protein</fullName>
    </submittedName>
</protein>
<reference evidence="3" key="1">
    <citation type="submission" date="2016-10" db="EMBL/GenBank/DDBJ databases">
        <authorList>
            <person name="Varghese N."/>
            <person name="Submissions S."/>
        </authorList>
    </citation>
    <scope>NUCLEOTIDE SEQUENCE [LARGE SCALE GENOMIC DNA]</scope>
    <source>
        <strain evidence="3">DSM 21368</strain>
    </source>
</reference>
<sequence length="440" mass="49460">MPENDDLWERLNYRPAAVPHSSGSDEATQEQDAAAKKRRRRRQFRLLKIVSVLVWLYSLARIFVGDIDTWIAERTAPGYAWILDYRFFIALGVTSLALMMFRRKHFWIPLYVTLFPLIVIFWIIPSAIYKRRSMSLAIGAVHAITALGRTFRANFTLFTVCAFSTLAVTLPAPPWVGWSAIIAVFTVWMITLYRVVCYAFSPGSFVQTQRSLIQRVLDSGVVWRVVQFPSEARENRGEVFTVSESQRIVQAAGFGFISYRVAHYWATKLDRYRKSAASIAFSAIAMVGAAFLGVYLFTLINLAVWSIDTQQFQVTGDPNFLTFVRYSIASMYGSEIAAITPNGSIAAAANILAWASAGLILAMVIVSVVFGYRSTRVDEGASTEIAKLRDSTRHFGGRLSVEYQVSMDELADRLRSLGFDLLGLLAYLSSMDEDWSENEP</sequence>
<evidence type="ECO:0000313" key="3">
    <source>
        <dbReference type="Proteomes" id="UP000199220"/>
    </source>
</evidence>
<feature type="transmembrane region" description="Helical" evidence="1">
    <location>
        <begin position="178"/>
        <end position="200"/>
    </location>
</feature>
<keyword evidence="1" id="KW-1133">Transmembrane helix</keyword>
<organism evidence="2 3">
    <name type="scientific">Ruania alba</name>
    <dbReference type="NCBI Taxonomy" id="648782"/>
    <lineage>
        <taxon>Bacteria</taxon>
        <taxon>Bacillati</taxon>
        <taxon>Actinomycetota</taxon>
        <taxon>Actinomycetes</taxon>
        <taxon>Micrococcales</taxon>
        <taxon>Ruaniaceae</taxon>
        <taxon>Ruania</taxon>
    </lineage>
</organism>
<proteinExistence type="predicted"/>
<evidence type="ECO:0000313" key="2">
    <source>
        <dbReference type="EMBL" id="SEE20924.1"/>
    </source>
</evidence>
<gene>
    <name evidence="2" type="ORF">SAMN04488554_1803</name>
</gene>
<feature type="transmembrane region" description="Helical" evidence="1">
    <location>
        <begin position="351"/>
        <end position="372"/>
    </location>
</feature>
<keyword evidence="3" id="KW-1185">Reference proteome</keyword>
<accession>A0A1H5GZI6</accession>